<evidence type="ECO:0000256" key="7">
    <source>
        <dbReference type="SAM" id="MobiDB-lite"/>
    </source>
</evidence>
<keyword evidence="3 6" id="KW-0479">Metal-binding</keyword>
<dbReference type="GO" id="GO:0005506">
    <property type="term" value="F:iron ion binding"/>
    <property type="evidence" value="ECO:0007669"/>
    <property type="project" value="InterPro"/>
</dbReference>
<evidence type="ECO:0000256" key="1">
    <source>
        <dbReference type="ARBA" id="ARBA00022448"/>
    </source>
</evidence>
<evidence type="ECO:0000313" key="10">
    <source>
        <dbReference type="Proteomes" id="UP000252669"/>
    </source>
</evidence>
<evidence type="ECO:0000256" key="6">
    <source>
        <dbReference type="PROSITE-ProRule" id="PRU00433"/>
    </source>
</evidence>
<dbReference type="PANTHER" id="PTHR35008">
    <property type="entry name" value="BLL4482 PROTEIN-RELATED"/>
    <property type="match status" value="1"/>
</dbReference>
<dbReference type="RefSeq" id="WP_113895021.1">
    <property type="nucleotide sequence ID" value="NZ_JANJGA010000001.1"/>
</dbReference>
<keyword evidence="1" id="KW-0813">Transport</keyword>
<dbReference type="OrthoDB" id="9811281at2"/>
<sequence length="402" mass="44206">MFILENITKLKIALLAVGFIVVATGCNDTSDKSSSTNNETQTSVDGGVKYPIKDEKYTQYHVNINSTKFNIGRDATPTEIAAWDLDVMYDGTGLPEFDMKHGKAVLDENGQPKKAQGSVEEGAELYDAQCVMCHGDFGSGGKGYPKLAGGTVESLKKQRLNPADEHPNPESPDKTIGSFWPYASTLFWYVQESMPFNAPKTLTNSETYALTAYLLSLNDITIDGEELDDDYVLDKEKFLKIVMPNVNGFYPETNTTDNPIQGVKNMTEYLGNPTNYGTGTRCMKDCIQGDVENLVLRIQDDLTKTANEPLSTLRELPKLDTSIMLPGQVDYETNCSACHSNAAIGAPVVGDKEAWIKVMEKGLEQVYYNGINGINTMPPKGGVDISDEKTKEIIDYMINSSK</sequence>
<dbReference type="InterPro" id="IPR002323">
    <property type="entry name" value="Cyt_CIE"/>
</dbReference>
<dbReference type="Pfam" id="PF00034">
    <property type="entry name" value="Cytochrom_C"/>
    <property type="match status" value="1"/>
</dbReference>
<feature type="domain" description="Cytochrome c" evidence="8">
    <location>
        <begin position="322"/>
        <end position="401"/>
    </location>
</feature>
<name>A0A366MQ39_9BACT</name>
<evidence type="ECO:0000256" key="2">
    <source>
        <dbReference type="ARBA" id="ARBA00022617"/>
    </source>
</evidence>
<dbReference type="AlphaFoldDB" id="A0A366MQ39"/>
<keyword evidence="5 6" id="KW-0408">Iron</keyword>
<comment type="caution">
    <text evidence="9">The sequence shown here is derived from an EMBL/GenBank/DDBJ whole genome shotgun (WGS) entry which is preliminary data.</text>
</comment>
<protein>
    <submittedName>
        <fullName evidence="9">Sulfur oxidation protein SoxCD</fullName>
    </submittedName>
</protein>
<dbReference type="Proteomes" id="UP000252669">
    <property type="component" value="Unassembled WGS sequence"/>
</dbReference>
<evidence type="ECO:0000256" key="5">
    <source>
        <dbReference type="ARBA" id="ARBA00023004"/>
    </source>
</evidence>
<gene>
    <name evidence="9" type="ORF">CRU91_09655</name>
</gene>
<reference evidence="9 10" key="1">
    <citation type="submission" date="2017-10" db="EMBL/GenBank/DDBJ databases">
        <title>Genomics of the genus Arcobacter.</title>
        <authorList>
            <person name="Perez-Cataluna A."/>
            <person name="Figueras M.J."/>
        </authorList>
    </citation>
    <scope>NUCLEOTIDE SEQUENCE [LARGE SCALE GENOMIC DNA]</scope>
    <source>
        <strain evidence="9 10">CECT 9230</strain>
    </source>
</reference>
<proteinExistence type="predicted"/>
<dbReference type="InterPro" id="IPR036909">
    <property type="entry name" value="Cyt_c-like_dom_sf"/>
</dbReference>
<evidence type="ECO:0000256" key="3">
    <source>
        <dbReference type="ARBA" id="ARBA00022723"/>
    </source>
</evidence>
<dbReference type="PROSITE" id="PS51007">
    <property type="entry name" value="CYTC"/>
    <property type="match status" value="2"/>
</dbReference>
<dbReference type="Gene3D" id="1.10.760.10">
    <property type="entry name" value="Cytochrome c-like domain"/>
    <property type="match status" value="2"/>
</dbReference>
<organism evidence="9 10">
    <name type="scientific">Aliarcobacter vitoriensis</name>
    <dbReference type="NCBI Taxonomy" id="2011099"/>
    <lineage>
        <taxon>Bacteria</taxon>
        <taxon>Pseudomonadati</taxon>
        <taxon>Campylobacterota</taxon>
        <taxon>Epsilonproteobacteria</taxon>
        <taxon>Campylobacterales</taxon>
        <taxon>Arcobacteraceae</taxon>
        <taxon>Aliarcobacter</taxon>
    </lineage>
</organism>
<keyword evidence="2 6" id="KW-0349">Heme</keyword>
<dbReference type="InterPro" id="IPR009056">
    <property type="entry name" value="Cyt_c-like_dom"/>
</dbReference>
<evidence type="ECO:0000259" key="8">
    <source>
        <dbReference type="PROSITE" id="PS51007"/>
    </source>
</evidence>
<dbReference type="SUPFAM" id="SSF46626">
    <property type="entry name" value="Cytochrome c"/>
    <property type="match status" value="2"/>
</dbReference>
<accession>A0A366MQ39</accession>
<keyword evidence="10" id="KW-1185">Reference proteome</keyword>
<dbReference type="Pfam" id="PF13442">
    <property type="entry name" value="Cytochrome_CBB3"/>
    <property type="match status" value="1"/>
</dbReference>
<evidence type="ECO:0000313" key="9">
    <source>
        <dbReference type="EMBL" id="RBQ28345.1"/>
    </source>
</evidence>
<feature type="region of interest" description="Disordered" evidence="7">
    <location>
        <begin position="28"/>
        <end position="47"/>
    </location>
</feature>
<dbReference type="PRINTS" id="PR00607">
    <property type="entry name" value="CYTCHROMECIE"/>
</dbReference>
<keyword evidence="4" id="KW-0249">Electron transport</keyword>
<dbReference type="PANTHER" id="PTHR35008:SF8">
    <property type="entry name" value="ALCOHOL DEHYDROGENASE CYTOCHROME C SUBUNIT"/>
    <property type="match status" value="1"/>
</dbReference>
<dbReference type="GO" id="GO:0009055">
    <property type="term" value="F:electron transfer activity"/>
    <property type="evidence" value="ECO:0007669"/>
    <property type="project" value="InterPro"/>
</dbReference>
<dbReference type="EMBL" id="PDKB01000017">
    <property type="protein sequence ID" value="RBQ28345.1"/>
    <property type="molecule type" value="Genomic_DNA"/>
</dbReference>
<dbReference type="GO" id="GO:0020037">
    <property type="term" value="F:heme binding"/>
    <property type="evidence" value="ECO:0007669"/>
    <property type="project" value="InterPro"/>
</dbReference>
<evidence type="ECO:0000256" key="4">
    <source>
        <dbReference type="ARBA" id="ARBA00022982"/>
    </source>
</evidence>
<dbReference type="InterPro" id="IPR051459">
    <property type="entry name" value="Cytochrome_c-type_DH"/>
</dbReference>
<feature type="domain" description="Cytochrome c" evidence="8">
    <location>
        <begin position="117"/>
        <end position="218"/>
    </location>
</feature>